<keyword evidence="3" id="KW-1185">Reference proteome</keyword>
<dbReference type="Proteomes" id="UP001497623">
    <property type="component" value="Unassembled WGS sequence"/>
</dbReference>
<name>A0AAV2Q7Z3_MEGNR</name>
<accession>A0AAV2Q7Z3</accession>
<protein>
    <recommendedName>
        <fullName evidence="4">Cuticle protein</fullName>
    </recommendedName>
</protein>
<organism evidence="2 3">
    <name type="scientific">Meganyctiphanes norvegica</name>
    <name type="common">Northern krill</name>
    <name type="synonym">Thysanopoda norvegica</name>
    <dbReference type="NCBI Taxonomy" id="48144"/>
    <lineage>
        <taxon>Eukaryota</taxon>
        <taxon>Metazoa</taxon>
        <taxon>Ecdysozoa</taxon>
        <taxon>Arthropoda</taxon>
        <taxon>Crustacea</taxon>
        <taxon>Multicrustacea</taxon>
        <taxon>Malacostraca</taxon>
        <taxon>Eumalacostraca</taxon>
        <taxon>Eucarida</taxon>
        <taxon>Euphausiacea</taxon>
        <taxon>Euphausiidae</taxon>
        <taxon>Meganyctiphanes</taxon>
    </lineage>
</organism>
<proteinExistence type="predicted"/>
<evidence type="ECO:0008006" key="4">
    <source>
        <dbReference type="Google" id="ProtNLM"/>
    </source>
</evidence>
<dbReference type="AlphaFoldDB" id="A0AAV2Q7Z3"/>
<evidence type="ECO:0000313" key="3">
    <source>
        <dbReference type="Proteomes" id="UP001497623"/>
    </source>
</evidence>
<feature type="chain" id="PRO_5043741102" description="Cuticle protein" evidence="1">
    <location>
        <begin position="29"/>
        <end position="213"/>
    </location>
</feature>
<evidence type="ECO:0000313" key="2">
    <source>
        <dbReference type="EMBL" id="CAL4071474.1"/>
    </source>
</evidence>
<keyword evidence="1" id="KW-0732">Signal</keyword>
<reference evidence="2 3" key="1">
    <citation type="submission" date="2024-05" db="EMBL/GenBank/DDBJ databases">
        <authorList>
            <person name="Wallberg A."/>
        </authorList>
    </citation>
    <scope>NUCLEOTIDE SEQUENCE [LARGE SCALE GENOMIC DNA]</scope>
</reference>
<comment type="caution">
    <text evidence="2">The sequence shown here is derived from an EMBL/GenBank/DDBJ whole genome shotgun (WGS) entry which is preliminary data.</text>
</comment>
<feature type="signal peptide" evidence="1">
    <location>
        <begin position="1"/>
        <end position="28"/>
    </location>
</feature>
<dbReference type="EMBL" id="CAXKWB010003999">
    <property type="protein sequence ID" value="CAL4071474.1"/>
    <property type="molecule type" value="Genomic_DNA"/>
</dbReference>
<evidence type="ECO:0000256" key="1">
    <source>
        <dbReference type="SAM" id="SignalP"/>
    </source>
</evidence>
<gene>
    <name evidence="2" type="ORF">MNOR_LOCUS8553</name>
</gene>
<sequence length="213" mass="23291">MGQTPAHRQTINMRNLIVILSLLGYTLGMPQGARQPAQQRQEVDRGTGPKNLFTKILTYDALQDGAEFGHNLVQEDGIASGVRIGDDGLQYGFYTYLQEDGSRVKVNWRAGAGIGYEVISTEGLDMKTLGNLKATLDPTPDPFYVETAPVTPNPKNAAFRNPVIINQGPETKNTFVAPPVVDFDFAPNQFDYAADTNVQQSSTGYKSTFKATK</sequence>